<evidence type="ECO:0000256" key="3">
    <source>
        <dbReference type="ARBA" id="ARBA00038493"/>
    </source>
</evidence>
<dbReference type="GO" id="GO:0005737">
    <property type="term" value="C:cytoplasm"/>
    <property type="evidence" value="ECO:0007669"/>
    <property type="project" value="TreeGrafter"/>
</dbReference>
<dbReference type="Proteomes" id="UP000440096">
    <property type="component" value="Unassembled WGS sequence"/>
</dbReference>
<dbReference type="GO" id="GO:0019243">
    <property type="term" value="P:methylglyoxal catabolic process to D-lactate via S-lactoyl-glutathione"/>
    <property type="evidence" value="ECO:0007669"/>
    <property type="project" value="TreeGrafter"/>
</dbReference>
<keyword evidence="1" id="KW-0346">Stress response</keyword>
<organism evidence="5 6">
    <name type="scientific">Amycolatopsis pithecellobii</name>
    <dbReference type="NCBI Taxonomy" id="664692"/>
    <lineage>
        <taxon>Bacteria</taxon>
        <taxon>Bacillati</taxon>
        <taxon>Actinomycetota</taxon>
        <taxon>Actinomycetes</taxon>
        <taxon>Pseudonocardiales</taxon>
        <taxon>Pseudonocardiaceae</taxon>
        <taxon>Amycolatopsis</taxon>
    </lineage>
</organism>
<name>A0A6N7YLC4_9PSEU</name>
<dbReference type="OrthoDB" id="9792284at2"/>
<proteinExistence type="inferred from homology"/>
<keyword evidence="6" id="KW-1185">Reference proteome</keyword>
<evidence type="ECO:0000313" key="5">
    <source>
        <dbReference type="EMBL" id="MTD53725.1"/>
    </source>
</evidence>
<dbReference type="CDD" id="cd03141">
    <property type="entry name" value="GATase1_Hsp31_like"/>
    <property type="match status" value="1"/>
</dbReference>
<dbReference type="Gene3D" id="3.40.50.880">
    <property type="match status" value="1"/>
</dbReference>
<dbReference type="PANTHER" id="PTHR48094:SF11">
    <property type="entry name" value="GLUTATHIONE-INDEPENDENT GLYOXALASE HSP31-RELATED"/>
    <property type="match status" value="1"/>
</dbReference>
<dbReference type="InterPro" id="IPR002818">
    <property type="entry name" value="DJ-1/PfpI"/>
</dbReference>
<evidence type="ECO:0000256" key="1">
    <source>
        <dbReference type="ARBA" id="ARBA00023016"/>
    </source>
</evidence>
<dbReference type="Pfam" id="PF01965">
    <property type="entry name" value="DJ-1_PfpI"/>
    <property type="match status" value="1"/>
</dbReference>
<dbReference type="GO" id="GO:0019172">
    <property type="term" value="F:glyoxalase III activity"/>
    <property type="evidence" value="ECO:0007669"/>
    <property type="project" value="TreeGrafter"/>
</dbReference>
<gene>
    <name evidence="5" type="ORF">GKO32_06970</name>
</gene>
<dbReference type="AlphaFoldDB" id="A0A6N7YLC4"/>
<dbReference type="InterPro" id="IPR050325">
    <property type="entry name" value="Prot/Nucl_acid_deglycase"/>
</dbReference>
<dbReference type="PANTHER" id="PTHR48094">
    <property type="entry name" value="PROTEIN/NUCLEIC ACID DEGLYCASE DJ-1-RELATED"/>
    <property type="match status" value="1"/>
</dbReference>
<feature type="domain" description="DJ-1/PfpI" evidence="4">
    <location>
        <begin position="24"/>
        <end position="140"/>
    </location>
</feature>
<evidence type="ECO:0000256" key="2">
    <source>
        <dbReference type="ARBA" id="ARBA00023239"/>
    </source>
</evidence>
<evidence type="ECO:0000259" key="4">
    <source>
        <dbReference type="Pfam" id="PF01965"/>
    </source>
</evidence>
<protein>
    <recommendedName>
        <fullName evidence="4">DJ-1/PfpI domain-containing protein</fullName>
    </recommendedName>
</protein>
<keyword evidence="2" id="KW-0456">Lyase</keyword>
<accession>A0A6N7YLC4</accession>
<comment type="similarity">
    <text evidence="3">Belongs to the peptidase C56 family. HSP31-like subfamily.</text>
</comment>
<sequence length="149" mass="15578">MSDKKYLETSRLLGRAHCKPTPMEDLAASAEFGGLVAAFDAAGKPVAAVCHGPAALLPATGPDGKWLFAGRRVTGFSDVEESQVGFADRAPWLLEDRLACAGGRFEKSSGPWEPHVVVDGTLHTGQNPASSAPLAEELVNALQPAGQAR</sequence>
<dbReference type="InterPro" id="IPR029062">
    <property type="entry name" value="Class_I_gatase-like"/>
</dbReference>
<reference evidence="5 6" key="1">
    <citation type="submission" date="2019-11" db="EMBL/GenBank/DDBJ databases">
        <title>Draft genome of Amycolatopsis RM579.</title>
        <authorList>
            <person name="Duangmal K."/>
            <person name="Mingma R."/>
        </authorList>
    </citation>
    <scope>NUCLEOTIDE SEQUENCE [LARGE SCALE GENOMIC DNA]</scope>
    <source>
        <strain evidence="5 6">RM579</strain>
    </source>
</reference>
<evidence type="ECO:0000313" key="6">
    <source>
        <dbReference type="Proteomes" id="UP000440096"/>
    </source>
</evidence>
<comment type="caution">
    <text evidence="5">The sequence shown here is derived from an EMBL/GenBank/DDBJ whole genome shotgun (WGS) entry which is preliminary data.</text>
</comment>
<dbReference type="SUPFAM" id="SSF52317">
    <property type="entry name" value="Class I glutamine amidotransferase-like"/>
    <property type="match status" value="1"/>
</dbReference>
<dbReference type="EMBL" id="WMBA01000007">
    <property type="protein sequence ID" value="MTD53725.1"/>
    <property type="molecule type" value="Genomic_DNA"/>
</dbReference>